<sequence>MDFLGAGGKEYERLKGYLSDVVEGSTFFSNEEYRNALKPVIKSSFTLAYWLAAKCEKSVDEVLGLFRKYKENYFASEDSLEIKEFNIQDISEVKDEINYLRVCVLNICEIDLDNYEREEIHKTFRIYPKETDASAVYKNFFNISSSDKPGQTVDDLILRSHAYQRLNEDINGGTVYIYKTRPKRNIYIKIFLSWFLFFGILVSFALLASSLMNTESKGQLFFMSMVSSFYFFLSLRHLKKTFTNDNFKYTFQKSNFYYTLLFSLFFTWTAFDSGENSWKAAGLGSISTLDGLYKVLWSILLLIILFVCIIYLISYLYLQPEKDDKLVEDILDKHLKDLSKSLIP</sequence>
<keyword evidence="1" id="KW-0472">Membrane</keyword>
<dbReference type="HOGENOM" id="CLU_709449_0_0_14"/>
<accession>F6FFX5</accession>
<dbReference type="AlphaFoldDB" id="F6FFX5"/>
<reference key="2">
    <citation type="submission" date="2011-05" db="EMBL/GenBank/DDBJ databases">
        <title>The Genome of Mycoplasma haemofelis Strain Ohio2, a pathogenic hemoplasma of the cat.</title>
        <authorList>
            <person name="Santos A.P."/>
            <person name="Guimaraes A.M.S."/>
            <person name="SanMiguel P.J."/>
            <person name="Martin S.W."/>
            <person name="Messick J.B."/>
        </authorList>
    </citation>
    <scope>NUCLEOTIDE SEQUENCE</scope>
    <source>
        <strain>Ohio2</strain>
    </source>
</reference>
<feature type="transmembrane region" description="Helical" evidence="1">
    <location>
        <begin position="255"/>
        <end position="271"/>
    </location>
</feature>
<dbReference type="KEGG" id="mhf:MHF_0140"/>
<dbReference type="Proteomes" id="UP000007952">
    <property type="component" value="Chromosome"/>
</dbReference>
<evidence type="ECO:0000256" key="1">
    <source>
        <dbReference type="SAM" id="Phobius"/>
    </source>
</evidence>
<gene>
    <name evidence="2" type="ordered locus">MHF_0140</name>
</gene>
<proteinExistence type="predicted"/>
<dbReference type="EMBL" id="CP002808">
    <property type="protein sequence ID" value="AEG72441.1"/>
    <property type="molecule type" value="Genomic_DNA"/>
</dbReference>
<feature type="transmembrane region" description="Helical" evidence="1">
    <location>
        <begin position="218"/>
        <end position="235"/>
    </location>
</feature>
<reference evidence="2 3" key="1">
    <citation type="journal article" date="2011" name="J. Bacteriol.">
        <title>Complete genome sequences of two hemotropic Mycoplasmas, Mycoplasma haemofelis strain Ohio2 and Mycoplasma suis strain Illinois.</title>
        <authorList>
            <person name="Messick J.B."/>
            <person name="Santos A.P."/>
            <person name="Guimaraes A.M."/>
        </authorList>
    </citation>
    <scope>NUCLEOTIDE SEQUENCE [LARGE SCALE GENOMIC DNA]</scope>
    <source>
        <strain evidence="2 3">Ohio2</strain>
    </source>
</reference>
<keyword evidence="1" id="KW-0812">Transmembrane</keyword>
<feature type="transmembrane region" description="Helical" evidence="1">
    <location>
        <begin position="291"/>
        <end position="318"/>
    </location>
</feature>
<evidence type="ECO:0000313" key="3">
    <source>
        <dbReference type="Proteomes" id="UP000007952"/>
    </source>
</evidence>
<protein>
    <submittedName>
        <fullName evidence="2">Uncharacterized protein</fullName>
    </submittedName>
</protein>
<dbReference type="STRING" id="859194.MHF_0140"/>
<evidence type="ECO:0000313" key="2">
    <source>
        <dbReference type="EMBL" id="AEG72441.1"/>
    </source>
</evidence>
<feature type="transmembrane region" description="Helical" evidence="1">
    <location>
        <begin position="186"/>
        <end position="212"/>
    </location>
</feature>
<keyword evidence="1" id="KW-1133">Transmembrane helix</keyword>
<organism evidence="2 3">
    <name type="scientific">Mycoplasma haemofelis (strain Ohio2)</name>
    <dbReference type="NCBI Taxonomy" id="859194"/>
    <lineage>
        <taxon>Bacteria</taxon>
        <taxon>Bacillati</taxon>
        <taxon>Mycoplasmatota</taxon>
        <taxon>Mollicutes</taxon>
        <taxon>Mycoplasmataceae</taxon>
        <taxon>Mycoplasma</taxon>
    </lineage>
</organism>
<name>F6FFX5_MYCHI</name>
<dbReference type="BioCyc" id="MHAE859194:G1GR7-140-MONOMER"/>